<gene>
    <name evidence="5 6" type="primary">ppa</name>
    <name evidence="6" type="ORF">J7561_01575</name>
</gene>
<protein>
    <recommendedName>
        <fullName evidence="5">Inorganic pyrophosphatase</fullName>
        <ecNumber evidence="5">3.6.1.1</ecNumber>
    </recommendedName>
    <alternativeName>
        <fullName evidence="5">Pyrophosphate phospho-hydrolase</fullName>
        <shortName evidence="5">PPase</shortName>
    </alternativeName>
</protein>
<comment type="catalytic activity">
    <reaction evidence="5">
        <text>diphosphate + H2O = 2 phosphate + H(+)</text>
        <dbReference type="Rhea" id="RHEA:24576"/>
        <dbReference type="ChEBI" id="CHEBI:15377"/>
        <dbReference type="ChEBI" id="CHEBI:15378"/>
        <dbReference type="ChEBI" id="CHEBI:33019"/>
        <dbReference type="ChEBI" id="CHEBI:43474"/>
        <dbReference type="EC" id="3.6.1.1"/>
    </reaction>
</comment>
<comment type="caution">
    <text evidence="6">The sequence shown here is derived from an EMBL/GenBank/DDBJ whole genome shotgun (WGS) entry which is preliminary data.</text>
</comment>
<name>A0AB35BZF9_9GAMM</name>
<dbReference type="InterPro" id="IPR008162">
    <property type="entry name" value="Pyrophosphatase"/>
</dbReference>
<dbReference type="Gene3D" id="3.90.80.10">
    <property type="entry name" value="Inorganic pyrophosphatase"/>
    <property type="match status" value="1"/>
</dbReference>
<dbReference type="InterPro" id="IPR036649">
    <property type="entry name" value="Pyrophosphatase_sf"/>
</dbReference>
<reference evidence="6" key="1">
    <citation type="submission" date="2021-03" db="EMBL/GenBank/DDBJ databases">
        <title>Identification and antibiotic profiling of Wohlfahrtiimonas chitiniclastica, an underestimated human pathogen.</title>
        <authorList>
            <person name="Kopf A."/>
            <person name="Bunk B."/>
            <person name="Coldewey S."/>
            <person name="Gunzer F."/>
            <person name="Riedel T."/>
            <person name="Schroettner P."/>
        </authorList>
    </citation>
    <scope>NUCLEOTIDE SEQUENCE</scope>
    <source>
        <strain evidence="6">DSM 100917</strain>
    </source>
</reference>
<dbReference type="GO" id="GO:0004427">
    <property type="term" value="F:inorganic diphosphate phosphatase activity"/>
    <property type="evidence" value="ECO:0007669"/>
    <property type="project" value="UniProtKB-UniRule"/>
</dbReference>
<feature type="binding site" evidence="5">
    <location>
        <position position="72"/>
    </location>
    <ligand>
        <name>Mg(2+)</name>
        <dbReference type="ChEBI" id="CHEBI:18420"/>
        <label>2</label>
    </ligand>
</feature>
<proteinExistence type="inferred from homology"/>
<accession>A0AB35BZF9</accession>
<sequence>MSFNSIPAAKDLNKITEDFNCIIEIPAESDPVKYEIEDDLVWVDRFVGTNMRYPANYGYIPQTLCDDGDALDVLVVTPFPLIHGCVVRARPLGVLNMTDESGGDAKLVAVPVSKLCPMYDNIQSIDDLPELLVKQIEFFFQNYKGLEKGKWVKLDGFGTKEDAEKEILKSLEMFNNKK</sequence>
<dbReference type="Pfam" id="PF00719">
    <property type="entry name" value="Pyrophosphatase"/>
    <property type="match status" value="1"/>
</dbReference>
<dbReference type="RefSeq" id="WP_063503483.1">
    <property type="nucleotide sequence ID" value="NZ_CP115969.1"/>
</dbReference>
<evidence type="ECO:0000313" key="6">
    <source>
        <dbReference type="EMBL" id="MBS7823890.1"/>
    </source>
</evidence>
<evidence type="ECO:0000256" key="2">
    <source>
        <dbReference type="ARBA" id="ARBA00022723"/>
    </source>
</evidence>
<feature type="binding site" evidence="5">
    <location>
        <position position="72"/>
    </location>
    <ligand>
        <name>Mg(2+)</name>
        <dbReference type="ChEBI" id="CHEBI:18420"/>
        <label>1</label>
    </ligand>
</feature>
<feature type="binding site" evidence="5">
    <location>
        <position position="33"/>
    </location>
    <ligand>
        <name>substrate</name>
    </ligand>
</feature>
<comment type="function">
    <text evidence="5">Catalyzes the hydrolysis of inorganic pyrophosphate (PPi) forming two phosphate ions.</text>
</comment>
<feature type="binding site" evidence="5">
    <location>
        <position position="67"/>
    </location>
    <ligand>
        <name>Mg(2+)</name>
        <dbReference type="ChEBI" id="CHEBI:18420"/>
        <label>1</label>
    </ligand>
</feature>
<dbReference type="EMBL" id="JAGIBU010000001">
    <property type="protein sequence ID" value="MBS7823890.1"/>
    <property type="molecule type" value="Genomic_DNA"/>
</dbReference>
<keyword evidence="5" id="KW-0963">Cytoplasm</keyword>
<dbReference type="PANTHER" id="PTHR10286">
    <property type="entry name" value="INORGANIC PYROPHOSPHATASE"/>
    <property type="match status" value="1"/>
</dbReference>
<dbReference type="CDD" id="cd00412">
    <property type="entry name" value="pyrophosphatase"/>
    <property type="match status" value="1"/>
</dbReference>
<dbReference type="GO" id="GO:0005737">
    <property type="term" value="C:cytoplasm"/>
    <property type="evidence" value="ECO:0007669"/>
    <property type="project" value="UniProtKB-SubCell"/>
</dbReference>
<dbReference type="NCBIfam" id="NF002317">
    <property type="entry name" value="PRK01250.1"/>
    <property type="match status" value="1"/>
</dbReference>
<dbReference type="GeneID" id="58263035"/>
<evidence type="ECO:0000313" key="7">
    <source>
        <dbReference type="Proteomes" id="UP000680020"/>
    </source>
</evidence>
<evidence type="ECO:0000256" key="5">
    <source>
        <dbReference type="HAMAP-Rule" id="MF_00209"/>
    </source>
</evidence>
<organism evidence="6 7">
    <name type="scientific">Wohlfahrtiimonas chitiniclastica</name>
    <dbReference type="NCBI Taxonomy" id="400946"/>
    <lineage>
        <taxon>Bacteria</taxon>
        <taxon>Pseudomonadati</taxon>
        <taxon>Pseudomonadota</taxon>
        <taxon>Gammaproteobacteria</taxon>
        <taxon>Cardiobacteriales</taxon>
        <taxon>Ignatzschineriaceae</taxon>
        <taxon>Wohlfahrtiimonas</taxon>
    </lineage>
</organism>
<dbReference type="EC" id="3.6.1.1" evidence="5"/>
<feature type="binding site" evidence="5">
    <location>
        <position position="45"/>
    </location>
    <ligand>
        <name>substrate</name>
    </ligand>
</feature>
<comment type="subunit">
    <text evidence="5">Homohexamer.</text>
</comment>
<evidence type="ECO:0000256" key="4">
    <source>
        <dbReference type="ARBA" id="ARBA00022842"/>
    </source>
</evidence>
<dbReference type="HAMAP" id="MF_00209">
    <property type="entry name" value="Inorganic_PPase"/>
    <property type="match status" value="1"/>
</dbReference>
<dbReference type="GO" id="GO:0006796">
    <property type="term" value="P:phosphate-containing compound metabolic process"/>
    <property type="evidence" value="ECO:0007669"/>
    <property type="project" value="InterPro"/>
</dbReference>
<feature type="binding site" evidence="5">
    <location>
        <position position="57"/>
    </location>
    <ligand>
        <name>substrate</name>
    </ligand>
</feature>
<keyword evidence="3 5" id="KW-0378">Hydrolase</keyword>
<dbReference type="Proteomes" id="UP000680020">
    <property type="component" value="Unassembled WGS sequence"/>
</dbReference>
<dbReference type="SUPFAM" id="SSF50324">
    <property type="entry name" value="Inorganic pyrophosphatase"/>
    <property type="match status" value="1"/>
</dbReference>
<evidence type="ECO:0000256" key="3">
    <source>
        <dbReference type="ARBA" id="ARBA00022801"/>
    </source>
</evidence>
<evidence type="ECO:0000256" key="1">
    <source>
        <dbReference type="ARBA" id="ARBA00001946"/>
    </source>
</evidence>
<feature type="binding site" evidence="5">
    <location>
        <position position="143"/>
    </location>
    <ligand>
        <name>substrate</name>
    </ligand>
</feature>
<comment type="subcellular location">
    <subcellularLocation>
        <location evidence="5">Cytoplasm</location>
    </subcellularLocation>
</comment>
<keyword evidence="4 5" id="KW-0460">Magnesium</keyword>
<comment type="cofactor">
    <cofactor evidence="1 5">
        <name>Mg(2+)</name>
        <dbReference type="ChEBI" id="CHEBI:18420"/>
    </cofactor>
</comment>
<dbReference type="AlphaFoldDB" id="A0AB35BZF9"/>
<feature type="binding site" evidence="5">
    <location>
        <position position="104"/>
    </location>
    <ligand>
        <name>Mg(2+)</name>
        <dbReference type="ChEBI" id="CHEBI:18420"/>
        <label>1</label>
    </ligand>
</feature>
<dbReference type="GO" id="GO:0000287">
    <property type="term" value="F:magnesium ion binding"/>
    <property type="evidence" value="ECO:0007669"/>
    <property type="project" value="UniProtKB-UniRule"/>
</dbReference>
<comment type="similarity">
    <text evidence="5">Belongs to the PPase family.</text>
</comment>
<keyword evidence="2 5" id="KW-0479">Metal-binding</keyword>